<gene>
    <name evidence="3" type="ORF">UABAM_02799</name>
</gene>
<name>A0A5S9IM68_UABAM</name>
<feature type="coiled-coil region" evidence="1">
    <location>
        <begin position="94"/>
        <end position="132"/>
    </location>
</feature>
<keyword evidence="2" id="KW-1133">Transmembrane helix</keyword>
<dbReference type="KEGG" id="uam:UABAM_02799"/>
<keyword evidence="1" id="KW-0175">Coiled coil</keyword>
<protein>
    <submittedName>
        <fullName evidence="3">Uncharacterized protein</fullName>
    </submittedName>
</protein>
<dbReference type="EMBL" id="AP019860">
    <property type="protein sequence ID" value="BBM84439.1"/>
    <property type="molecule type" value="Genomic_DNA"/>
</dbReference>
<dbReference type="AlphaFoldDB" id="A0A5S9IM68"/>
<dbReference type="RefSeq" id="WP_151968595.1">
    <property type="nucleotide sequence ID" value="NZ_AP019860.1"/>
</dbReference>
<feature type="transmembrane region" description="Helical" evidence="2">
    <location>
        <begin position="132"/>
        <end position="160"/>
    </location>
</feature>
<keyword evidence="2" id="KW-0472">Membrane</keyword>
<evidence type="ECO:0000313" key="4">
    <source>
        <dbReference type="Proteomes" id="UP000326354"/>
    </source>
</evidence>
<accession>A0A5S9IM68</accession>
<evidence type="ECO:0000256" key="1">
    <source>
        <dbReference type="SAM" id="Coils"/>
    </source>
</evidence>
<evidence type="ECO:0000313" key="3">
    <source>
        <dbReference type="EMBL" id="BBM84439.1"/>
    </source>
</evidence>
<proteinExistence type="predicted"/>
<dbReference type="Proteomes" id="UP000326354">
    <property type="component" value="Chromosome"/>
</dbReference>
<sequence>MANEFEQQGTFDEFIGDLEANPVIQELSLVEKKPEPSILEKGFATLTSVSQGTIDLANNIITNVAAQKDNVIAIGEIIRSFDRDEREEAQIKTIDQLKKEQEILKASLVQAKQQNQEAANFLQTELAKKERAIGLAGGGFSVSSNTLLLVGGGLALLLLLRR</sequence>
<keyword evidence="4" id="KW-1185">Reference proteome</keyword>
<keyword evidence="2" id="KW-0812">Transmembrane</keyword>
<reference evidence="3 4" key="1">
    <citation type="submission" date="2019-08" db="EMBL/GenBank/DDBJ databases">
        <title>Complete genome sequence of Candidatus Uab amorphum.</title>
        <authorList>
            <person name="Shiratori T."/>
            <person name="Suzuki S."/>
            <person name="Kakizawa Y."/>
            <person name="Ishida K."/>
        </authorList>
    </citation>
    <scope>NUCLEOTIDE SEQUENCE [LARGE SCALE GENOMIC DNA]</scope>
    <source>
        <strain evidence="3 4">SRT547</strain>
    </source>
</reference>
<evidence type="ECO:0000256" key="2">
    <source>
        <dbReference type="SAM" id="Phobius"/>
    </source>
</evidence>
<organism evidence="3 4">
    <name type="scientific">Uabimicrobium amorphum</name>
    <dbReference type="NCBI Taxonomy" id="2596890"/>
    <lineage>
        <taxon>Bacteria</taxon>
        <taxon>Pseudomonadati</taxon>
        <taxon>Planctomycetota</taxon>
        <taxon>Candidatus Uabimicrobiia</taxon>
        <taxon>Candidatus Uabimicrobiales</taxon>
        <taxon>Candidatus Uabimicrobiaceae</taxon>
        <taxon>Candidatus Uabimicrobium</taxon>
    </lineage>
</organism>